<dbReference type="AlphaFoldDB" id="L0DKA8"/>
<evidence type="ECO:0000256" key="1">
    <source>
        <dbReference type="SAM" id="Phobius"/>
    </source>
</evidence>
<gene>
    <name evidence="2" type="ordered locus">Sinac_5688</name>
</gene>
<keyword evidence="1" id="KW-0812">Transmembrane</keyword>
<dbReference type="EMBL" id="CP003364">
    <property type="protein sequence ID" value="AGA29819.1"/>
    <property type="molecule type" value="Genomic_DNA"/>
</dbReference>
<protein>
    <submittedName>
        <fullName evidence="2">Uncharacterized protein</fullName>
    </submittedName>
</protein>
<proteinExistence type="predicted"/>
<name>L0DKA8_SINAD</name>
<organism evidence="2 3">
    <name type="scientific">Singulisphaera acidiphila (strain ATCC BAA-1392 / DSM 18658 / VKM B-2454 / MOB10)</name>
    <dbReference type="NCBI Taxonomy" id="886293"/>
    <lineage>
        <taxon>Bacteria</taxon>
        <taxon>Pseudomonadati</taxon>
        <taxon>Planctomycetota</taxon>
        <taxon>Planctomycetia</taxon>
        <taxon>Isosphaerales</taxon>
        <taxon>Isosphaeraceae</taxon>
        <taxon>Singulisphaera</taxon>
    </lineage>
</organism>
<dbReference type="KEGG" id="saci:Sinac_5688"/>
<reference evidence="2 3" key="1">
    <citation type="submission" date="2012-02" db="EMBL/GenBank/DDBJ databases">
        <title>Complete sequence of chromosome of Singulisphaera acidiphila DSM 18658.</title>
        <authorList>
            <consortium name="US DOE Joint Genome Institute (JGI-PGF)"/>
            <person name="Lucas S."/>
            <person name="Copeland A."/>
            <person name="Lapidus A."/>
            <person name="Glavina del Rio T."/>
            <person name="Dalin E."/>
            <person name="Tice H."/>
            <person name="Bruce D."/>
            <person name="Goodwin L."/>
            <person name="Pitluck S."/>
            <person name="Peters L."/>
            <person name="Ovchinnikova G."/>
            <person name="Chertkov O."/>
            <person name="Kyrpides N."/>
            <person name="Mavromatis K."/>
            <person name="Ivanova N."/>
            <person name="Brettin T."/>
            <person name="Detter J.C."/>
            <person name="Han C."/>
            <person name="Larimer F."/>
            <person name="Land M."/>
            <person name="Hauser L."/>
            <person name="Markowitz V."/>
            <person name="Cheng J.-F."/>
            <person name="Hugenholtz P."/>
            <person name="Woyke T."/>
            <person name="Wu D."/>
            <person name="Tindall B."/>
            <person name="Pomrenke H."/>
            <person name="Brambilla E."/>
            <person name="Klenk H.-P."/>
            <person name="Eisen J.A."/>
        </authorList>
    </citation>
    <scope>NUCLEOTIDE SEQUENCE [LARGE SCALE GENOMIC DNA]</scope>
    <source>
        <strain evidence="3">ATCC BAA-1392 / DSM 18658 / VKM B-2454 / MOB10</strain>
    </source>
</reference>
<evidence type="ECO:0000313" key="2">
    <source>
        <dbReference type="EMBL" id="AGA29819.1"/>
    </source>
</evidence>
<dbReference type="HOGENOM" id="CLU_1785608_0_0_0"/>
<dbReference type="STRING" id="886293.Sinac_5688"/>
<dbReference type="Proteomes" id="UP000010798">
    <property type="component" value="Chromosome"/>
</dbReference>
<feature type="transmembrane region" description="Helical" evidence="1">
    <location>
        <begin position="12"/>
        <end position="34"/>
    </location>
</feature>
<keyword evidence="1" id="KW-1133">Transmembrane helix</keyword>
<evidence type="ECO:0000313" key="3">
    <source>
        <dbReference type="Proteomes" id="UP000010798"/>
    </source>
</evidence>
<accession>L0DKA8</accession>
<keyword evidence="1" id="KW-0472">Membrane</keyword>
<dbReference type="RefSeq" id="WP_015248916.1">
    <property type="nucleotide sequence ID" value="NC_019892.1"/>
</dbReference>
<sequence length="145" mass="16187">MTRVENQERTPTYRGLIVPGLCAVILSLFFAYLLSSPSSLSPALALGDFRAIEPPSFFAETFPRPSGFTTWLEYHDQGSNDVTRGQANVGSRMVLARHFKPAVVLDVRGTRLRPEHRVLVQSGSSFRPEQFPPPSLQVLLCLWLT</sequence>
<keyword evidence="3" id="KW-1185">Reference proteome</keyword>